<sequence length="504" mass="57763">MITKSFYSVIIILAALLFGCTPTKKSTTTTPTVTPSAMKEFRAAWVATVANINWPSKPGLTTEQQKQEAIELLDFLQKHNFNAVILQVRPQADALYKSDIEPWSYYLTGEQGKAPDPYYDPLEFWTKEAHDRGLELHVWLNPYRAYHPKGGNISDRSIIKTNPNLVVYLKQGYWWMDPSQKEVQDRTTNVVIDLVKRYDIDGVHFDDYFYPYPEYNLKEDFPDSASFAAYKNAGGKLSKGDWRRKSVNDLIERIYKEMKATKPYVKFGLSPFGIWRPGYPESVGGFDQYETLYADAKLWLNKGWIDYFTPQIYWPIKRYSQSFPVLLGWWNGENTKQRHLWPGISVGRDTSARSVDETINQIMIARGMLPKSKGVVHWSISSDLKNPNLMKALDAGPYKDAALVPASPWLDKTIPEAPEVSITKSTDSLQIAWTHNNAASVFRWVIYYRYGNVWTYKILNRNDRSLQISLKAGTDKAPLALDRIAVSAVSRTGNESMLKEMEIK</sequence>
<dbReference type="InterPro" id="IPR052177">
    <property type="entry name" value="Divisome_Glycosyl_Hydrolase"/>
</dbReference>
<feature type="domain" description="Glycosyl hydrolase-like 10" evidence="2">
    <location>
        <begin position="40"/>
        <end position="344"/>
    </location>
</feature>
<dbReference type="SUPFAM" id="SSF51445">
    <property type="entry name" value="(Trans)glycosidases"/>
    <property type="match status" value="1"/>
</dbReference>
<accession>A0A1J5SUN3</accession>
<dbReference type="EMBL" id="MLJW01000018">
    <property type="protein sequence ID" value="OIR12191.1"/>
    <property type="molecule type" value="Genomic_DNA"/>
</dbReference>
<protein>
    <recommendedName>
        <fullName evidence="2">Glycosyl hydrolase-like 10 domain-containing protein</fullName>
    </recommendedName>
</protein>
<evidence type="ECO:0000259" key="2">
    <source>
        <dbReference type="Pfam" id="PF02638"/>
    </source>
</evidence>
<comment type="caution">
    <text evidence="3">The sequence shown here is derived from an EMBL/GenBank/DDBJ whole genome shotgun (WGS) entry which is preliminary data.</text>
</comment>
<dbReference type="AlphaFoldDB" id="A0A1J5SUN3"/>
<proteinExistence type="predicted"/>
<dbReference type="Pfam" id="PF02638">
    <property type="entry name" value="GHL10"/>
    <property type="match status" value="1"/>
</dbReference>
<dbReference type="InterPro" id="IPR003790">
    <property type="entry name" value="GHL10"/>
</dbReference>
<gene>
    <name evidence="3" type="ORF">GALL_64430</name>
</gene>
<evidence type="ECO:0000256" key="1">
    <source>
        <dbReference type="ARBA" id="ARBA00022729"/>
    </source>
</evidence>
<reference evidence="3" key="1">
    <citation type="submission" date="2016-10" db="EMBL/GenBank/DDBJ databases">
        <title>Sequence of Gallionella enrichment culture.</title>
        <authorList>
            <person name="Poehlein A."/>
            <person name="Muehling M."/>
            <person name="Daniel R."/>
        </authorList>
    </citation>
    <scope>NUCLEOTIDE SEQUENCE</scope>
</reference>
<dbReference type="InterPro" id="IPR017853">
    <property type="entry name" value="GH"/>
</dbReference>
<dbReference type="Gene3D" id="3.20.20.80">
    <property type="entry name" value="Glycosidases"/>
    <property type="match status" value="1"/>
</dbReference>
<organism evidence="3">
    <name type="scientific">mine drainage metagenome</name>
    <dbReference type="NCBI Taxonomy" id="410659"/>
    <lineage>
        <taxon>unclassified sequences</taxon>
        <taxon>metagenomes</taxon>
        <taxon>ecological metagenomes</taxon>
    </lineage>
</organism>
<name>A0A1J5SUN3_9ZZZZ</name>
<dbReference type="PANTHER" id="PTHR43405:SF1">
    <property type="entry name" value="GLYCOSYL HYDROLASE DIGH"/>
    <property type="match status" value="1"/>
</dbReference>
<dbReference type="PANTHER" id="PTHR43405">
    <property type="entry name" value="GLYCOSYL HYDROLASE DIGH"/>
    <property type="match status" value="1"/>
</dbReference>
<evidence type="ECO:0000313" key="3">
    <source>
        <dbReference type="EMBL" id="OIR12191.1"/>
    </source>
</evidence>
<keyword evidence="1" id="KW-0732">Signal</keyword>
<dbReference type="PROSITE" id="PS51257">
    <property type="entry name" value="PROKAR_LIPOPROTEIN"/>
    <property type="match status" value="1"/>
</dbReference>